<proteinExistence type="inferred from homology"/>
<evidence type="ECO:0000256" key="6">
    <source>
        <dbReference type="ARBA" id="ARBA00022741"/>
    </source>
</evidence>
<keyword evidence="5" id="KW-0479">Metal-binding</keyword>
<dbReference type="Proteomes" id="UP001155128">
    <property type="component" value="Unassembled WGS sequence"/>
</dbReference>
<keyword evidence="8" id="KW-0694">RNA-binding</keyword>
<dbReference type="Gene3D" id="3.30.460.10">
    <property type="entry name" value="Beta Polymerase, domain 2"/>
    <property type="match status" value="1"/>
</dbReference>
<comment type="cofactor">
    <cofactor evidence="1">
        <name>Mg(2+)</name>
        <dbReference type="ChEBI" id="CHEBI:18420"/>
    </cofactor>
</comment>
<protein>
    <submittedName>
        <fullName evidence="11">CCA tRNA nucleotidyltransferase</fullName>
    </submittedName>
</protein>
<comment type="similarity">
    <text evidence="8">Belongs to the tRNA nucleotidyltransferase/poly(A) polymerase family.</text>
</comment>
<dbReference type="CDD" id="cd05398">
    <property type="entry name" value="NT_ClassII-CCAase"/>
    <property type="match status" value="1"/>
</dbReference>
<dbReference type="InterPro" id="IPR002646">
    <property type="entry name" value="PolA_pol_head_dom"/>
</dbReference>
<dbReference type="GO" id="GO:0000166">
    <property type="term" value="F:nucleotide binding"/>
    <property type="evidence" value="ECO:0007669"/>
    <property type="project" value="UniProtKB-KW"/>
</dbReference>
<dbReference type="InterPro" id="IPR032828">
    <property type="entry name" value="PolyA_RNA-bd"/>
</dbReference>
<evidence type="ECO:0000256" key="4">
    <source>
        <dbReference type="ARBA" id="ARBA00022695"/>
    </source>
</evidence>
<organism evidence="11 12">
    <name type="scientific">Sphingomicrobium sediminis</name>
    <dbReference type="NCBI Taxonomy" id="2950949"/>
    <lineage>
        <taxon>Bacteria</taxon>
        <taxon>Pseudomonadati</taxon>
        <taxon>Pseudomonadota</taxon>
        <taxon>Alphaproteobacteria</taxon>
        <taxon>Sphingomonadales</taxon>
        <taxon>Sphingomonadaceae</taxon>
        <taxon>Sphingomicrobium</taxon>
    </lineage>
</organism>
<reference evidence="11" key="1">
    <citation type="submission" date="2022-06" db="EMBL/GenBank/DDBJ databases">
        <title>Sphingomicrobium sedimins sp. nov., a marine bacterium isolated from tidal flat.</title>
        <authorList>
            <person name="Kim C.-H."/>
            <person name="Yoo Y."/>
            <person name="Kim J.-J."/>
        </authorList>
    </citation>
    <scope>NUCLEOTIDE SEQUENCE</scope>
    <source>
        <strain evidence="11">GRR-S6-50</strain>
    </source>
</reference>
<evidence type="ECO:0000313" key="11">
    <source>
        <dbReference type="EMBL" id="MCM8556449.1"/>
    </source>
</evidence>
<keyword evidence="6" id="KW-0547">Nucleotide-binding</keyword>
<dbReference type="RefSeq" id="WP_252111662.1">
    <property type="nucleotide sequence ID" value="NZ_JAMSHT010000001.1"/>
</dbReference>
<evidence type="ECO:0000256" key="2">
    <source>
        <dbReference type="ARBA" id="ARBA00022679"/>
    </source>
</evidence>
<dbReference type="PANTHER" id="PTHR46173">
    <property type="entry name" value="CCA TRNA NUCLEOTIDYLTRANSFERASE 1, MITOCHONDRIAL"/>
    <property type="match status" value="1"/>
</dbReference>
<dbReference type="GO" id="GO:0016779">
    <property type="term" value="F:nucleotidyltransferase activity"/>
    <property type="evidence" value="ECO:0007669"/>
    <property type="project" value="UniProtKB-KW"/>
</dbReference>
<dbReference type="Pfam" id="PF12627">
    <property type="entry name" value="PolyA_pol_RNAbd"/>
    <property type="match status" value="1"/>
</dbReference>
<name>A0A9X2J180_9SPHN</name>
<comment type="caution">
    <text evidence="11">The sequence shown here is derived from an EMBL/GenBank/DDBJ whole genome shotgun (WGS) entry which is preliminary data.</text>
</comment>
<dbReference type="GO" id="GO:0008033">
    <property type="term" value="P:tRNA processing"/>
    <property type="evidence" value="ECO:0007669"/>
    <property type="project" value="UniProtKB-KW"/>
</dbReference>
<evidence type="ECO:0000256" key="3">
    <source>
        <dbReference type="ARBA" id="ARBA00022694"/>
    </source>
</evidence>
<dbReference type="EMBL" id="JAMSHT010000001">
    <property type="protein sequence ID" value="MCM8556449.1"/>
    <property type="molecule type" value="Genomic_DNA"/>
</dbReference>
<feature type="domain" description="Poly A polymerase head" evidence="9">
    <location>
        <begin position="29"/>
        <end position="151"/>
    </location>
</feature>
<accession>A0A9X2J180</accession>
<dbReference type="InterPro" id="IPR050264">
    <property type="entry name" value="Bact_CCA-adding_enz_type3_sf"/>
</dbReference>
<keyword evidence="7" id="KW-0460">Magnesium</keyword>
<keyword evidence="4" id="KW-0548">Nucleotidyltransferase</keyword>
<feature type="domain" description="tRNA nucleotidyltransferase/poly(A) polymerase RNA and SrmB- binding" evidence="10">
    <location>
        <begin position="188"/>
        <end position="239"/>
    </location>
</feature>
<evidence type="ECO:0000313" key="12">
    <source>
        <dbReference type="Proteomes" id="UP001155128"/>
    </source>
</evidence>
<keyword evidence="3" id="KW-0819">tRNA processing</keyword>
<sequence length="411" mass="45498">MKLNVRDLTARPGVERLLEALHVEQDAIRFVGGAVRDGLLGEEVSDLDCATIYEPARVIGYLEKAGIKAVPTGIDHGTITAVSDHTVVEVTTLRADLATDGRHASVAFTTDWKEDAARRDFTINALYADPRTGEIFDYFGGLDDLEARRVRFIGDANERIAEDHLRILRFFRFHARFGSGEPDAAGLDACAENANSLMALSRERIADEVLKLLALPDPLATVRIMEQRGIFTPVLPEITAPGINRLEALLAFEQESGRKFRPIRRLAALLPRDPDVAREVASRLKFSKEQRDRLSSAANPAEGSARELAYRLGPLYAIDRICLSPHWESPSGKSREEAVRYIENWDIPKLPIKGGDLIARGLEAGPAVARCLRAIENEWIASDFDEAGFDEIVERHLAEDAACRRDPAEDA</sequence>
<dbReference type="SUPFAM" id="SSF81301">
    <property type="entry name" value="Nucleotidyltransferase"/>
    <property type="match status" value="1"/>
</dbReference>
<dbReference type="InterPro" id="IPR043519">
    <property type="entry name" value="NT_sf"/>
</dbReference>
<evidence type="ECO:0000256" key="8">
    <source>
        <dbReference type="RuleBase" id="RU003953"/>
    </source>
</evidence>
<dbReference type="GO" id="GO:0000049">
    <property type="term" value="F:tRNA binding"/>
    <property type="evidence" value="ECO:0007669"/>
    <property type="project" value="TreeGrafter"/>
</dbReference>
<dbReference type="SUPFAM" id="SSF81891">
    <property type="entry name" value="Poly A polymerase C-terminal region-like"/>
    <property type="match status" value="1"/>
</dbReference>
<dbReference type="Pfam" id="PF01743">
    <property type="entry name" value="PolyA_pol"/>
    <property type="match status" value="1"/>
</dbReference>
<keyword evidence="2 8" id="KW-0808">Transferase</keyword>
<evidence type="ECO:0000256" key="5">
    <source>
        <dbReference type="ARBA" id="ARBA00022723"/>
    </source>
</evidence>
<evidence type="ECO:0000256" key="1">
    <source>
        <dbReference type="ARBA" id="ARBA00001946"/>
    </source>
</evidence>
<evidence type="ECO:0000259" key="10">
    <source>
        <dbReference type="Pfam" id="PF12627"/>
    </source>
</evidence>
<evidence type="ECO:0000259" key="9">
    <source>
        <dbReference type="Pfam" id="PF01743"/>
    </source>
</evidence>
<dbReference type="GO" id="GO:0046872">
    <property type="term" value="F:metal ion binding"/>
    <property type="evidence" value="ECO:0007669"/>
    <property type="project" value="UniProtKB-KW"/>
</dbReference>
<evidence type="ECO:0000256" key="7">
    <source>
        <dbReference type="ARBA" id="ARBA00022842"/>
    </source>
</evidence>
<gene>
    <name evidence="11" type="ORF">NDO55_01275</name>
</gene>
<keyword evidence="12" id="KW-1185">Reference proteome</keyword>
<dbReference type="AlphaFoldDB" id="A0A9X2J180"/>
<dbReference type="Gene3D" id="1.10.3090.10">
    <property type="entry name" value="cca-adding enzyme, domain 2"/>
    <property type="match status" value="1"/>
</dbReference>
<dbReference type="PANTHER" id="PTHR46173:SF1">
    <property type="entry name" value="CCA TRNA NUCLEOTIDYLTRANSFERASE 1, MITOCHONDRIAL"/>
    <property type="match status" value="1"/>
</dbReference>